<dbReference type="InterPro" id="IPR036702">
    <property type="entry name" value="ComB-like_sf"/>
</dbReference>
<evidence type="ECO:0000313" key="9">
    <source>
        <dbReference type="Proteomes" id="UP000050417"/>
    </source>
</evidence>
<evidence type="ECO:0000256" key="7">
    <source>
        <dbReference type="ARBA" id="ARBA00033711"/>
    </source>
</evidence>
<comment type="caution">
    <text evidence="8">The sequence shown here is derived from an EMBL/GenBank/DDBJ whole genome shotgun (WGS) entry which is preliminary data.</text>
</comment>
<comment type="catalytic activity">
    <reaction evidence="7">
        <text>(2R)-O-phospho-3-sulfolactate + H2O = (2R)-3-sulfolactate + phosphate</text>
        <dbReference type="Rhea" id="RHEA:23416"/>
        <dbReference type="ChEBI" id="CHEBI:15377"/>
        <dbReference type="ChEBI" id="CHEBI:15597"/>
        <dbReference type="ChEBI" id="CHEBI:43474"/>
        <dbReference type="ChEBI" id="CHEBI:58738"/>
        <dbReference type="EC" id="3.1.3.71"/>
    </reaction>
</comment>
<dbReference type="Gene3D" id="3.90.1560.10">
    <property type="entry name" value="ComB-like"/>
    <property type="match status" value="1"/>
</dbReference>
<keyword evidence="5" id="KW-0378">Hydrolase</keyword>
<dbReference type="GO" id="GO:0050532">
    <property type="term" value="F:2-phosphosulfolactate phosphatase activity"/>
    <property type="evidence" value="ECO:0007669"/>
    <property type="project" value="UniProtKB-EC"/>
</dbReference>
<dbReference type="EC" id="3.1.3.71" evidence="3"/>
<dbReference type="PANTHER" id="PTHR37311">
    <property type="entry name" value="2-PHOSPHOSULFOLACTATE PHOSPHATASE-RELATED"/>
    <property type="match status" value="1"/>
</dbReference>
<evidence type="ECO:0000256" key="4">
    <source>
        <dbReference type="ARBA" id="ARBA00021948"/>
    </source>
</evidence>
<name>A0A0P6X9D2_9CHLR</name>
<dbReference type="Proteomes" id="UP000050417">
    <property type="component" value="Unassembled WGS sequence"/>
</dbReference>
<comment type="cofactor">
    <cofactor evidence="1">
        <name>Mg(2+)</name>
        <dbReference type="ChEBI" id="CHEBI:18420"/>
    </cofactor>
</comment>
<gene>
    <name evidence="8" type="ORF">ADN00_05465</name>
</gene>
<dbReference type="EMBL" id="LGCL01000016">
    <property type="protein sequence ID" value="KPL78697.1"/>
    <property type="molecule type" value="Genomic_DNA"/>
</dbReference>
<evidence type="ECO:0000256" key="5">
    <source>
        <dbReference type="ARBA" id="ARBA00022801"/>
    </source>
</evidence>
<evidence type="ECO:0000256" key="1">
    <source>
        <dbReference type="ARBA" id="ARBA00001946"/>
    </source>
</evidence>
<reference evidence="8 9" key="1">
    <citation type="submission" date="2015-07" db="EMBL/GenBank/DDBJ databases">
        <title>Genome sequence of Ornatilinea apprima DSM 23815.</title>
        <authorList>
            <person name="Hemp J."/>
            <person name="Ward L.M."/>
            <person name="Pace L.A."/>
            <person name="Fischer W.W."/>
        </authorList>
    </citation>
    <scope>NUCLEOTIDE SEQUENCE [LARGE SCALE GENOMIC DNA]</scope>
    <source>
        <strain evidence="8 9">P3M-1</strain>
    </source>
</reference>
<evidence type="ECO:0000256" key="2">
    <source>
        <dbReference type="ARBA" id="ARBA00009997"/>
    </source>
</evidence>
<organism evidence="8 9">
    <name type="scientific">Ornatilinea apprima</name>
    <dbReference type="NCBI Taxonomy" id="1134406"/>
    <lineage>
        <taxon>Bacteria</taxon>
        <taxon>Bacillati</taxon>
        <taxon>Chloroflexota</taxon>
        <taxon>Anaerolineae</taxon>
        <taxon>Anaerolineales</taxon>
        <taxon>Anaerolineaceae</taxon>
        <taxon>Ornatilinea</taxon>
    </lineage>
</organism>
<dbReference type="InterPro" id="IPR005238">
    <property type="entry name" value="ComB-like"/>
</dbReference>
<evidence type="ECO:0000313" key="8">
    <source>
        <dbReference type="EMBL" id="KPL78697.1"/>
    </source>
</evidence>
<proteinExistence type="inferred from homology"/>
<accession>A0A0P6X9D2</accession>
<keyword evidence="9" id="KW-1185">Reference proteome</keyword>
<comment type="similarity">
    <text evidence="2">Belongs to the ComB family.</text>
</comment>
<protein>
    <recommendedName>
        <fullName evidence="4">Probable 2-phosphosulfolactate phosphatase</fullName>
        <ecNumber evidence="3">3.1.3.71</ecNumber>
    </recommendedName>
</protein>
<dbReference type="GO" id="GO:0000287">
    <property type="term" value="F:magnesium ion binding"/>
    <property type="evidence" value="ECO:0007669"/>
    <property type="project" value="InterPro"/>
</dbReference>
<dbReference type="STRING" id="1134406.ADN00_05465"/>
<dbReference type="SUPFAM" id="SSF142823">
    <property type="entry name" value="ComB-like"/>
    <property type="match status" value="1"/>
</dbReference>
<keyword evidence="6" id="KW-0460">Magnesium</keyword>
<evidence type="ECO:0000256" key="3">
    <source>
        <dbReference type="ARBA" id="ARBA00012953"/>
    </source>
</evidence>
<evidence type="ECO:0000256" key="6">
    <source>
        <dbReference type="ARBA" id="ARBA00022842"/>
    </source>
</evidence>
<dbReference type="AlphaFoldDB" id="A0A0P6X9D2"/>
<dbReference type="OrthoDB" id="4913at2"/>
<dbReference type="Pfam" id="PF04029">
    <property type="entry name" value="2-ph_phosp"/>
    <property type="match status" value="1"/>
</dbReference>
<dbReference type="RefSeq" id="WP_075061964.1">
    <property type="nucleotide sequence ID" value="NZ_LGCL01000016.1"/>
</dbReference>
<sequence>MRYKYWSLDDCHHASGVVVVIDVVRAFTCAAVVLAGGAQRDYLVSGVEEALALRQRLPNAVVMGEIEGIKVPEFDFGNSPSQLSRINFQGKTVIQRTTSGTQGVVRSRQAEKIFAASFCVAGATARAIRALKPAEVNFVSTGIRDDGRGDEDVALADYLAALLSDKQPDPRPYLERVKNSLVAGLFTNPDDPDFPSADIPLTMDLDRYDFAMPVTWEEGIAFIDIHSRQG</sequence>
<dbReference type="GO" id="GO:0050545">
    <property type="term" value="F:sulfopyruvate decarboxylase activity"/>
    <property type="evidence" value="ECO:0007669"/>
    <property type="project" value="TreeGrafter"/>
</dbReference>
<dbReference type="PANTHER" id="PTHR37311:SF1">
    <property type="entry name" value="2-PHOSPHOSULFOLACTATE PHOSPHATASE-RELATED"/>
    <property type="match status" value="1"/>
</dbReference>